<feature type="binding site" description="axial binding residue" evidence="6">
    <location>
        <position position="515"/>
    </location>
    <ligand>
        <name>heme</name>
        <dbReference type="ChEBI" id="CHEBI:30413"/>
    </ligand>
    <ligandPart>
        <name>Fe</name>
        <dbReference type="ChEBI" id="CHEBI:18248"/>
    </ligandPart>
</feature>
<reference evidence="9" key="1">
    <citation type="submission" date="2021-11" db="EMBL/GenBank/DDBJ databases">
        <title>Purpureocillium_takamizusanense_genome.</title>
        <authorList>
            <person name="Nguyen N.-H."/>
        </authorList>
    </citation>
    <scope>NUCLEOTIDE SEQUENCE</scope>
    <source>
        <strain evidence="9">PT3</strain>
    </source>
</reference>
<comment type="cofactor">
    <cofactor evidence="1 6">
        <name>heme</name>
        <dbReference type="ChEBI" id="CHEBI:30413"/>
    </cofactor>
</comment>
<dbReference type="SUPFAM" id="SSF48264">
    <property type="entry name" value="Cytochrome P450"/>
    <property type="match status" value="1"/>
</dbReference>
<gene>
    <name evidence="9" type="ORF">JDV02_003890</name>
</gene>
<dbReference type="GeneID" id="72065846"/>
<dbReference type="GO" id="GO:0020037">
    <property type="term" value="F:heme binding"/>
    <property type="evidence" value="ECO:0007669"/>
    <property type="project" value="InterPro"/>
</dbReference>
<accession>A0A9Q8QCK7</accession>
<dbReference type="InterPro" id="IPR050121">
    <property type="entry name" value="Cytochrome_P450_monoxygenase"/>
</dbReference>
<sequence length="586" mass="65199">MCDIYPSRASRPSGRLPSNADDMAVTALACLCVLASALVALAVYRAALPRPLPGIPYNAAAARRVLGDLGAMRSARYRRQWIWSQPREHGAPLSQAFLFPFRRPAVIVSDYRTAVDICARRAREFDRGSRNRECVGLTAPAFHFTMESRDPRFRLHREILRDLMSPWFLQEVAAPRVYEKAALLVELWRTKRHKAAGRPFAAGRDLHLATLDMISSVAFGMEESRSSLRAELAAARRSAPADAEPARFPPAPEDPEAEALLDIPDMIAVAQASPFPALAQRLALLKPRHARAHWHRRRLLRRQTERCLDTLAADKHVPDCALHQLLWREKMAARRAGRPPDFYSPAIRDEVLGYLLAGHDTTAAVLAWWIKHMTRHQHVQARLRRALRDAHPAARRDRRPPTLAELSSAPVPYLDAVLEETLRCASVATLIVRTATCDTHIHGYPIPRGTDVVIPLTGPSLTEPALGSALDAAPAASWPDHDIELYLPDRWLRPDGSFDPHAGPTLAFSVGPRRCFGKKQALLQLKTTAALLLWEFCFLPLDPALDGWDIHERLVNLPKCCFVKLAHDSLFDGEAPLDGGGGSVSW</sequence>
<evidence type="ECO:0000256" key="1">
    <source>
        <dbReference type="ARBA" id="ARBA00001971"/>
    </source>
</evidence>
<dbReference type="GO" id="GO:0016705">
    <property type="term" value="F:oxidoreductase activity, acting on paired donors, with incorporation or reduction of molecular oxygen"/>
    <property type="evidence" value="ECO:0007669"/>
    <property type="project" value="InterPro"/>
</dbReference>
<dbReference type="PANTHER" id="PTHR24305:SF232">
    <property type="entry name" value="P450, PUTATIVE (EUROFUNG)-RELATED"/>
    <property type="match status" value="1"/>
</dbReference>
<dbReference type="Pfam" id="PF00067">
    <property type="entry name" value="p450"/>
    <property type="match status" value="1"/>
</dbReference>
<dbReference type="Proteomes" id="UP000829364">
    <property type="component" value="Chromosome 3"/>
</dbReference>
<evidence type="ECO:0000256" key="4">
    <source>
        <dbReference type="ARBA" id="ARBA00022723"/>
    </source>
</evidence>
<keyword evidence="4 6" id="KW-0479">Metal-binding</keyword>
<keyword evidence="7" id="KW-0503">Monooxygenase</keyword>
<dbReference type="AlphaFoldDB" id="A0A9Q8QCK7"/>
<dbReference type="InterPro" id="IPR036396">
    <property type="entry name" value="Cyt_P450_sf"/>
</dbReference>
<proteinExistence type="inferred from homology"/>
<dbReference type="PANTHER" id="PTHR24305">
    <property type="entry name" value="CYTOCHROME P450"/>
    <property type="match status" value="1"/>
</dbReference>
<name>A0A9Q8QCK7_9HYPO</name>
<comment type="similarity">
    <text evidence="2 7">Belongs to the cytochrome P450 family.</text>
</comment>
<protein>
    <recommendedName>
        <fullName evidence="11">Cytochrome P450 monooxygenase</fullName>
    </recommendedName>
</protein>
<organism evidence="9 10">
    <name type="scientific">Purpureocillium takamizusanense</name>
    <dbReference type="NCBI Taxonomy" id="2060973"/>
    <lineage>
        <taxon>Eukaryota</taxon>
        <taxon>Fungi</taxon>
        <taxon>Dikarya</taxon>
        <taxon>Ascomycota</taxon>
        <taxon>Pezizomycotina</taxon>
        <taxon>Sordariomycetes</taxon>
        <taxon>Hypocreomycetidae</taxon>
        <taxon>Hypocreales</taxon>
        <taxon>Ophiocordycipitaceae</taxon>
        <taxon>Purpureocillium</taxon>
    </lineage>
</organism>
<keyword evidence="5 6" id="KW-0408">Iron</keyword>
<dbReference type="PRINTS" id="PR00385">
    <property type="entry name" value="P450"/>
</dbReference>
<evidence type="ECO:0000256" key="6">
    <source>
        <dbReference type="PIRSR" id="PIRSR602401-1"/>
    </source>
</evidence>
<keyword evidence="10" id="KW-1185">Reference proteome</keyword>
<dbReference type="GO" id="GO:0004497">
    <property type="term" value="F:monooxygenase activity"/>
    <property type="evidence" value="ECO:0007669"/>
    <property type="project" value="UniProtKB-KW"/>
</dbReference>
<dbReference type="Gene3D" id="1.10.630.10">
    <property type="entry name" value="Cytochrome P450"/>
    <property type="match status" value="1"/>
</dbReference>
<evidence type="ECO:0000313" key="10">
    <source>
        <dbReference type="Proteomes" id="UP000829364"/>
    </source>
</evidence>
<dbReference type="OrthoDB" id="1470350at2759"/>
<dbReference type="EMBL" id="CP086356">
    <property type="protein sequence ID" value="UNI17558.1"/>
    <property type="molecule type" value="Genomic_DNA"/>
</dbReference>
<evidence type="ECO:0000256" key="8">
    <source>
        <dbReference type="SAM" id="Phobius"/>
    </source>
</evidence>
<dbReference type="KEGG" id="ptkz:JDV02_003890"/>
<dbReference type="PRINTS" id="PR00463">
    <property type="entry name" value="EP450I"/>
</dbReference>
<keyword evidence="3 6" id="KW-0349">Heme</keyword>
<dbReference type="InterPro" id="IPR001128">
    <property type="entry name" value="Cyt_P450"/>
</dbReference>
<dbReference type="GO" id="GO:0005506">
    <property type="term" value="F:iron ion binding"/>
    <property type="evidence" value="ECO:0007669"/>
    <property type="project" value="InterPro"/>
</dbReference>
<feature type="transmembrane region" description="Helical" evidence="8">
    <location>
        <begin position="23"/>
        <end position="44"/>
    </location>
</feature>
<dbReference type="PROSITE" id="PS00086">
    <property type="entry name" value="CYTOCHROME_P450"/>
    <property type="match status" value="1"/>
</dbReference>
<evidence type="ECO:0008006" key="11">
    <source>
        <dbReference type="Google" id="ProtNLM"/>
    </source>
</evidence>
<dbReference type="RefSeq" id="XP_047841039.1">
    <property type="nucleotide sequence ID" value="XM_047985064.1"/>
</dbReference>
<evidence type="ECO:0000256" key="7">
    <source>
        <dbReference type="RuleBase" id="RU000461"/>
    </source>
</evidence>
<evidence type="ECO:0000313" key="9">
    <source>
        <dbReference type="EMBL" id="UNI17558.1"/>
    </source>
</evidence>
<evidence type="ECO:0000256" key="2">
    <source>
        <dbReference type="ARBA" id="ARBA00010617"/>
    </source>
</evidence>
<dbReference type="InterPro" id="IPR002401">
    <property type="entry name" value="Cyt_P450_E_grp-I"/>
</dbReference>
<keyword evidence="8" id="KW-0812">Transmembrane</keyword>
<dbReference type="InterPro" id="IPR017972">
    <property type="entry name" value="Cyt_P450_CS"/>
</dbReference>
<evidence type="ECO:0000256" key="3">
    <source>
        <dbReference type="ARBA" id="ARBA00022617"/>
    </source>
</evidence>
<evidence type="ECO:0000256" key="5">
    <source>
        <dbReference type="ARBA" id="ARBA00023004"/>
    </source>
</evidence>
<keyword evidence="8" id="KW-0472">Membrane</keyword>
<keyword evidence="8" id="KW-1133">Transmembrane helix</keyword>
<keyword evidence="7" id="KW-0560">Oxidoreductase</keyword>